<proteinExistence type="predicted"/>
<evidence type="ECO:0000259" key="3">
    <source>
        <dbReference type="PROSITE" id="PS51186"/>
    </source>
</evidence>
<name>A0A5E7A5Y3_PSEFL</name>
<sequence>MKLGYRPVEERDIPRICSFARDEEELFFFFPAASWPLTHEQLRHSIAQRSDSTVIEQDGRVVGFANFYQWQTEGTCTIGNVIIDPEARAGGIGGHLIRHMIDTALSKHRAGQVTLSCFNSNVAGLLLYPKLGFTPYAIEERKDKSGQRVALIHLRYAQA</sequence>
<dbReference type="PANTHER" id="PTHR43877:SF2">
    <property type="entry name" value="AMINOALKYLPHOSPHONATE N-ACETYLTRANSFERASE-RELATED"/>
    <property type="match status" value="1"/>
</dbReference>
<dbReference type="RefSeq" id="WP_150802176.1">
    <property type="nucleotide sequence ID" value="NZ_CABVHY010000002.1"/>
</dbReference>
<organism evidence="4 5">
    <name type="scientific">Pseudomonas fluorescens</name>
    <dbReference type="NCBI Taxonomy" id="294"/>
    <lineage>
        <taxon>Bacteria</taxon>
        <taxon>Pseudomonadati</taxon>
        <taxon>Pseudomonadota</taxon>
        <taxon>Gammaproteobacteria</taxon>
        <taxon>Pseudomonadales</taxon>
        <taxon>Pseudomonadaceae</taxon>
        <taxon>Pseudomonas</taxon>
    </lineage>
</organism>
<dbReference type="InterPro" id="IPR050832">
    <property type="entry name" value="Bact_Acetyltransf"/>
</dbReference>
<evidence type="ECO:0000313" key="4">
    <source>
        <dbReference type="EMBL" id="VVN73679.1"/>
    </source>
</evidence>
<dbReference type="PROSITE" id="PS51186">
    <property type="entry name" value="GNAT"/>
    <property type="match status" value="1"/>
</dbReference>
<dbReference type="CDD" id="cd04301">
    <property type="entry name" value="NAT_SF"/>
    <property type="match status" value="1"/>
</dbReference>
<reference evidence="4 5" key="1">
    <citation type="submission" date="2019-09" db="EMBL/GenBank/DDBJ databases">
        <authorList>
            <person name="Chandra G."/>
            <person name="Truman W A."/>
        </authorList>
    </citation>
    <scope>NUCLEOTIDE SEQUENCE [LARGE SCALE GENOMIC DNA]</scope>
    <source>
        <strain evidence="4">PS723</strain>
    </source>
</reference>
<dbReference type="PANTHER" id="PTHR43877">
    <property type="entry name" value="AMINOALKYLPHOSPHONATE N-ACETYLTRANSFERASE-RELATED-RELATED"/>
    <property type="match status" value="1"/>
</dbReference>
<protein>
    <recommendedName>
        <fullName evidence="3">N-acetyltransferase domain-containing protein</fullName>
    </recommendedName>
</protein>
<dbReference type="Pfam" id="PF00583">
    <property type="entry name" value="Acetyltransf_1"/>
    <property type="match status" value="1"/>
</dbReference>
<evidence type="ECO:0000256" key="2">
    <source>
        <dbReference type="ARBA" id="ARBA00023315"/>
    </source>
</evidence>
<keyword evidence="2" id="KW-0012">Acyltransferase</keyword>
<dbReference type="EMBL" id="CABVHY010000002">
    <property type="protein sequence ID" value="VVN73679.1"/>
    <property type="molecule type" value="Genomic_DNA"/>
</dbReference>
<gene>
    <name evidence="4" type="ORF">PS723_00582</name>
</gene>
<feature type="domain" description="N-acetyltransferase" evidence="3">
    <location>
        <begin position="3"/>
        <end position="158"/>
    </location>
</feature>
<dbReference type="InterPro" id="IPR000182">
    <property type="entry name" value="GNAT_dom"/>
</dbReference>
<dbReference type="Gene3D" id="3.40.630.30">
    <property type="match status" value="1"/>
</dbReference>
<accession>A0A5E7A5Y3</accession>
<dbReference type="OrthoDB" id="7001268at2"/>
<evidence type="ECO:0000313" key="5">
    <source>
        <dbReference type="Proteomes" id="UP000379480"/>
    </source>
</evidence>
<dbReference type="InterPro" id="IPR016181">
    <property type="entry name" value="Acyl_CoA_acyltransferase"/>
</dbReference>
<keyword evidence="1" id="KW-0808">Transferase</keyword>
<evidence type="ECO:0000256" key="1">
    <source>
        <dbReference type="ARBA" id="ARBA00022679"/>
    </source>
</evidence>
<dbReference type="GO" id="GO:0016747">
    <property type="term" value="F:acyltransferase activity, transferring groups other than amino-acyl groups"/>
    <property type="evidence" value="ECO:0007669"/>
    <property type="project" value="InterPro"/>
</dbReference>
<dbReference type="Proteomes" id="UP000379480">
    <property type="component" value="Unassembled WGS sequence"/>
</dbReference>
<dbReference type="SUPFAM" id="SSF55729">
    <property type="entry name" value="Acyl-CoA N-acyltransferases (Nat)"/>
    <property type="match status" value="1"/>
</dbReference>
<dbReference type="AlphaFoldDB" id="A0A5E7A5Y3"/>